<dbReference type="SUPFAM" id="SSF53756">
    <property type="entry name" value="UDP-Glycosyltransferase/glycogen phosphorylase"/>
    <property type="match status" value="1"/>
</dbReference>
<evidence type="ECO:0000256" key="4">
    <source>
        <dbReference type="SAM" id="MobiDB-lite"/>
    </source>
</evidence>
<keyword evidence="3 5" id="KW-0808">Transferase</keyword>
<gene>
    <name evidence="5" type="ORF">RCOM_1450670</name>
</gene>
<dbReference type="GO" id="GO:0035251">
    <property type="term" value="F:UDP-glucosyltransferase activity"/>
    <property type="evidence" value="ECO:0000318"/>
    <property type="project" value="GO_Central"/>
</dbReference>
<comment type="similarity">
    <text evidence="1">Belongs to the UDP-glycosyltransferase family.</text>
</comment>
<evidence type="ECO:0000256" key="3">
    <source>
        <dbReference type="ARBA" id="ARBA00022679"/>
    </source>
</evidence>
<dbReference type="Gene3D" id="3.40.50.2000">
    <property type="entry name" value="Glycogen Phosphorylase B"/>
    <property type="match status" value="2"/>
</dbReference>
<evidence type="ECO:0000256" key="1">
    <source>
        <dbReference type="ARBA" id="ARBA00009995"/>
    </source>
</evidence>
<dbReference type="PANTHER" id="PTHR48047">
    <property type="entry name" value="GLYCOSYLTRANSFERASE"/>
    <property type="match status" value="1"/>
</dbReference>
<dbReference type="KEGG" id="rcu:8284375"/>
<reference evidence="6" key="1">
    <citation type="journal article" date="2010" name="Nat. Biotechnol.">
        <title>Draft genome sequence of the oilseed species Ricinus communis.</title>
        <authorList>
            <person name="Chan A.P."/>
            <person name="Crabtree J."/>
            <person name="Zhao Q."/>
            <person name="Lorenzi H."/>
            <person name="Orvis J."/>
            <person name="Puiu D."/>
            <person name="Melake-Berhan A."/>
            <person name="Jones K.M."/>
            <person name="Redman J."/>
            <person name="Chen G."/>
            <person name="Cahoon E.B."/>
            <person name="Gedil M."/>
            <person name="Stanke M."/>
            <person name="Haas B.J."/>
            <person name="Wortman J.R."/>
            <person name="Fraser-Liggett C.M."/>
            <person name="Ravel J."/>
            <person name="Rabinowicz P.D."/>
        </authorList>
    </citation>
    <scope>NUCLEOTIDE SEQUENCE [LARGE SCALE GENOMIC DNA]</scope>
    <source>
        <strain evidence="6">cv. Hale</strain>
    </source>
</reference>
<proteinExistence type="inferred from homology"/>
<sequence>MSSGGEILILPAFGQGHLFPCMELCQLIASRNYKATLVIFSTLSSSVPSSFRQLPLVEVVDIPSPTGPQQLPVPMHPDSRNQMHLSLENLLSSRPNKPLSAIVDVLVVISWSAHIFHIFDVPTIGFFTSGACSAAMEYATWKAHPQDIDFLPLPGLPHDMALTVSDLKRRPSSQPPKDKKKTGLPGPGDQPPWVNDTQASIALMINTCDDLERPFLNYISNEVKKPVWGVGPLFPEEYWKSAGSLVHDSQIRTNRSANITEEGVIQWLDSKPRGSVLYVSFGSSVDLTKEEYPQLAEALEASTHPFIWVLRENAGRGRDPNEEGYAYPDGMSERVGERGLIIRGWAPQLLILSHPSTGGFLSHMGWNSTMEGIGRGVPFLAWPLRGDQYYDAKLVVSHLKLGYNVSDDLSVMVRKDVIVEGIDKLMGDEEMKKRAKAFGAKFGYGFPLSSAAALDAFINLVK</sequence>
<keyword evidence="2 5" id="KW-0328">Glycosyltransferase</keyword>
<feature type="region of interest" description="Disordered" evidence="4">
    <location>
        <begin position="166"/>
        <end position="192"/>
    </location>
</feature>
<dbReference type="OrthoDB" id="5835829at2759"/>
<dbReference type="AlphaFoldDB" id="B9RHD9"/>
<dbReference type="eggNOG" id="KOG1192">
    <property type="taxonomic scope" value="Eukaryota"/>
</dbReference>
<keyword evidence="6" id="KW-1185">Reference proteome</keyword>
<evidence type="ECO:0000313" key="5">
    <source>
        <dbReference type="EMBL" id="EEF49501.1"/>
    </source>
</evidence>
<dbReference type="CDD" id="cd03784">
    <property type="entry name" value="GT1_Gtf-like"/>
    <property type="match status" value="1"/>
</dbReference>
<dbReference type="EC" id="2.4.1.115" evidence="5"/>
<evidence type="ECO:0000313" key="6">
    <source>
        <dbReference type="Proteomes" id="UP000008311"/>
    </source>
</evidence>
<dbReference type="InParanoid" id="B9RHD9"/>
<dbReference type="EMBL" id="EQ973778">
    <property type="protein sequence ID" value="EEF49501.1"/>
    <property type="molecule type" value="Genomic_DNA"/>
</dbReference>
<dbReference type="STRING" id="3988.B9RHD9"/>
<dbReference type="OMA" id="ASRNYKA"/>
<dbReference type="InterPro" id="IPR002213">
    <property type="entry name" value="UDP_glucos_trans"/>
</dbReference>
<protein>
    <submittedName>
        <fullName evidence="5">UDP-glucosyltransferase, putative</fullName>
        <ecNumber evidence="5">2.4.1.115</ecNumber>
    </submittedName>
</protein>
<dbReference type="PANTHER" id="PTHR48047:SF131">
    <property type="entry name" value="GLYCOSYLTRANSFERASE"/>
    <property type="match status" value="1"/>
</dbReference>
<dbReference type="FunFam" id="3.40.50.2000:FF:000060">
    <property type="entry name" value="Glycosyltransferase"/>
    <property type="match status" value="1"/>
</dbReference>
<name>B9RHD9_RICCO</name>
<accession>B9RHD9</accession>
<dbReference type="Proteomes" id="UP000008311">
    <property type="component" value="Unassembled WGS sequence"/>
</dbReference>
<dbReference type="Pfam" id="PF00201">
    <property type="entry name" value="UDPGT"/>
    <property type="match status" value="1"/>
</dbReference>
<evidence type="ECO:0000256" key="2">
    <source>
        <dbReference type="ARBA" id="ARBA00022676"/>
    </source>
</evidence>
<organism evidence="5 6">
    <name type="scientific">Ricinus communis</name>
    <name type="common">Castor bean</name>
    <dbReference type="NCBI Taxonomy" id="3988"/>
    <lineage>
        <taxon>Eukaryota</taxon>
        <taxon>Viridiplantae</taxon>
        <taxon>Streptophyta</taxon>
        <taxon>Embryophyta</taxon>
        <taxon>Tracheophyta</taxon>
        <taxon>Spermatophyta</taxon>
        <taxon>Magnoliopsida</taxon>
        <taxon>eudicotyledons</taxon>
        <taxon>Gunneridae</taxon>
        <taxon>Pentapetalae</taxon>
        <taxon>rosids</taxon>
        <taxon>fabids</taxon>
        <taxon>Malpighiales</taxon>
        <taxon>Euphorbiaceae</taxon>
        <taxon>Acalyphoideae</taxon>
        <taxon>Acalypheae</taxon>
        <taxon>Ricinus</taxon>
    </lineage>
</organism>
<dbReference type="GO" id="GO:0047213">
    <property type="term" value="F:anthocyanidin 3-O-glucosyltransferase activity"/>
    <property type="evidence" value="ECO:0007669"/>
    <property type="project" value="UniProtKB-EC"/>
</dbReference>